<dbReference type="Pfam" id="PF20155">
    <property type="entry name" value="TMP_3"/>
    <property type="match status" value="1"/>
</dbReference>
<feature type="domain" description="Tape measure protein N-terminal" evidence="2">
    <location>
        <begin position="79"/>
        <end position="248"/>
    </location>
</feature>
<dbReference type="RefSeq" id="WP_182490249.1">
    <property type="nucleotide sequence ID" value="NZ_BAAAOV010000027.1"/>
</dbReference>
<evidence type="ECO:0000256" key="1">
    <source>
        <dbReference type="SAM" id="Phobius"/>
    </source>
</evidence>
<dbReference type="InterPro" id="IPR013491">
    <property type="entry name" value="Tape_meas_N"/>
</dbReference>
<accession>A0A839EAE1</accession>
<gene>
    <name evidence="3" type="ORF">FHX53_000987</name>
</gene>
<evidence type="ECO:0000313" key="3">
    <source>
        <dbReference type="EMBL" id="MBA8847402.1"/>
    </source>
</evidence>
<comment type="caution">
    <text evidence="3">The sequence shown here is derived from an EMBL/GenBank/DDBJ whole genome shotgun (WGS) entry which is preliminary data.</text>
</comment>
<feature type="transmembrane region" description="Helical" evidence="1">
    <location>
        <begin position="423"/>
        <end position="446"/>
    </location>
</feature>
<feature type="transmembrane region" description="Helical" evidence="1">
    <location>
        <begin position="478"/>
        <end position="497"/>
    </location>
</feature>
<keyword evidence="1" id="KW-0472">Membrane</keyword>
<feature type="transmembrane region" description="Helical" evidence="1">
    <location>
        <begin position="399"/>
        <end position="417"/>
    </location>
</feature>
<feature type="transmembrane region" description="Helical" evidence="1">
    <location>
        <begin position="333"/>
        <end position="359"/>
    </location>
</feature>
<sequence length="662" mass="66294">MAIELATAYISVVASTGDLKQSVREAFDASGKEASKGGSTLGSKLLSSVGSVLKGGALGIGAVVAGGITASLVKGFGRLSALDQANATLTGLGHSAESVDQIMANALASVKGTAFGLGDAGQVAASAVAAGVKPGKDLERTLKLVADSATIAGTDLGSMGAIFGKVAASNKVQMDVINQLQDAGVPALALIADQLGVTAEKASEMASRGEIDFATFQAAMEGGLGGAALSSGATFSGAMANVGAALGRIGAGFLGPTFSALPPLFAAIATALGPVESVAGSVGEKIGAFLVPAIESLAKFLTTVDLGQILGMVTSFSPLAILFQTLGPLMPQIAALFSQIVAAVIPLVATLATALLPVINALIPVFGAIVGAVLVVVSAIVTALTPVMDALIPIVQNNIAALLPLIDMVLPLLAALLTQVVPIFSALLGAIAPIIPPILALVAPLLQLVATILQPLIGLFAMLIGMALKPFLTAIKLLLPPIMAVVESLAVWLGGAIQAATQIMRGLIDFITGVFTGNWKQAWSGIVQIFTGIFEGIKGVVRGVMNVVIDLINGVIGGINGIAGAVSNATGGAINLKIGKIPRLAQGAVINRSAGGRIVNVGEGRFDEAVIPLSPTVLSQIGEAIGSSGAKRQEGNTFYVSGADPMVVVQKIDQILGGRLAY</sequence>
<reference evidence="3 4" key="1">
    <citation type="submission" date="2020-07" db="EMBL/GenBank/DDBJ databases">
        <title>Sequencing the genomes of 1000 actinobacteria strains.</title>
        <authorList>
            <person name="Klenk H.-P."/>
        </authorList>
    </citation>
    <scope>NUCLEOTIDE SEQUENCE [LARGE SCALE GENOMIC DNA]</scope>
    <source>
        <strain evidence="3 4">DSM 19663</strain>
    </source>
</reference>
<feature type="transmembrane region" description="Helical" evidence="1">
    <location>
        <begin position="365"/>
        <end position="387"/>
    </location>
</feature>
<keyword evidence="1" id="KW-1133">Transmembrane helix</keyword>
<keyword evidence="1" id="KW-0812">Transmembrane</keyword>
<keyword evidence="4" id="KW-1185">Reference proteome</keyword>
<feature type="transmembrane region" description="Helical" evidence="1">
    <location>
        <begin position="453"/>
        <end position="472"/>
    </location>
</feature>
<dbReference type="Proteomes" id="UP000585905">
    <property type="component" value="Unassembled WGS sequence"/>
</dbReference>
<protein>
    <submittedName>
        <fullName evidence="3">Tape measure domain-containing protein</fullName>
    </submittedName>
</protein>
<dbReference type="EMBL" id="JACGWX010000002">
    <property type="protein sequence ID" value="MBA8847402.1"/>
    <property type="molecule type" value="Genomic_DNA"/>
</dbReference>
<name>A0A839EAE1_9MICO</name>
<evidence type="ECO:0000259" key="2">
    <source>
        <dbReference type="Pfam" id="PF20155"/>
    </source>
</evidence>
<evidence type="ECO:0000313" key="4">
    <source>
        <dbReference type="Proteomes" id="UP000585905"/>
    </source>
</evidence>
<organism evidence="3 4">
    <name type="scientific">Microcella alkalica</name>
    <dbReference type="NCBI Taxonomy" id="355930"/>
    <lineage>
        <taxon>Bacteria</taxon>
        <taxon>Bacillati</taxon>
        <taxon>Actinomycetota</taxon>
        <taxon>Actinomycetes</taxon>
        <taxon>Micrococcales</taxon>
        <taxon>Microbacteriaceae</taxon>
        <taxon>Microcella</taxon>
    </lineage>
</organism>
<proteinExistence type="predicted"/>
<dbReference type="AlphaFoldDB" id="A0A839EAE1"/>
<dbReference type="NCBIfam" id="TIGR02675">
    <property type="entry name" value="tape_meas_nterm"/>
    <property type="match status" value="1"/>
</dbReference>